<dbReference type="OrthoDB" id="7691805at2759"/>
<keyword evidence="2" id="KW-1185">Reference proteome</keyword>
<dbReference type="GeneID" id="66104849"/>
<protein>
    <submittedName>
        <fullName evidence="1">Uncharacterized protein</fullName>
    </submittedName>
</protein>
<comment type="caution">
    <text evidence="1">The sequence shown here is derived from an EMBL/GenBank/DDBJ whole genome shotgun (WGS) entry which is preliminary data.</text>
</comment>
<accession>A0A9P7VHT4</accession>
<dbReference type="AlphaFoldDB" id="A0A9P7VHT4"/>
<proteinExistence type="predicted"/>
<sequence length="158" mass="18503">LLSVSHITQAEYSLDFKDKKCHIFNKKHHQIRLIPYINGLYRLYVQTSHLETYHIDDGPYIITLNELHCLIGHLSINTAKKLIKDQLVDGLKLDKGISTSKEQYPLYLHGRIMRKVMSKTRENNASERVDDQVHSDIWGPVIIETLQHKKYYVTFTDN</sequence>
<feature type="non-terminal residue" evidence="1">
    <location>
        <position position="158"/>
    </location>
</feature>
<name>A0A9P7VHT4_9AGAR</name>
<evidence type="ECO:0000313" key="2">
    <source>
        <dbReference type="Proteomes" id="UP000812287"/>
    </source>
</evidence>
<reference evidence="1" key="1">
    <citation type="submission" date="2020-11" db="EMBL/GenBank/DDBJ databases">
        <title>Adaptations for nitrogen fixation in a non-lichenized fungal sporocarp promotes dispersal by wood-feeding termites.</title>
        <authorList>
            <consortium name="DOE Joint Genome Institute"/>
            <person name="Koch R.A."/>
            <person name="Yoon G."/>
            <person name="Arayal U."/>
            <person name="Lail K."/>
            <person name="Amirebrahimi M."/>
            <person name="Labutti K."/>
            <person name="Lipzen A."/>
            <person name="Riley R."/>
            <person name="Barry K."/>
            <person name="Henrissat B."/>
            <person name="Grigoriev I.V."/>
            <person name="Herr J.R."/>
            <person name="Aime M.C."/>
        </authorList>
    </citation>
    <scope>NUCLEOTIDE SEQUENCE</scope>
    <source>
        <strain evidence="1">MCA 3950</strain>
    </source>
</reference>
<dbReference type="RefSeq" id="XP_043034302.1">
    <property type="nucleotide sequence ID" value="XM_043182552.1"/>
</dbReference>
<feature type="non-terminal residue" evidence="1">
    <location>
        <position position="1"/>
    </location>
</feature>
<dbReference type="EMBL" id="MU250567">
    <property type="protein sequence ID" value="KAG7440802.1"/>
    <property type="molecule type" value="Genomic_DNA"/>
</dbReference>
<dbReference type="Proteomes" id="UP000812287">
    <property type="component" value="Unassembled WGS sequence"/>
</dbReference>
<evidence type="ECO:0000313" key="1">
    <source>
        <dbReference type="EMBL" id="KAG7440802.1"/>
    </source>
</evidence>
<gene>
    <name evidence="1" type="ORF">BT62DRAFT_877093</name>
</gene>
<organism evidence="1 2">
    <name type="scientific">Guyanagaster necrorhizus</name>
    <dbReference type="NCBI Taxonomy" id="856835"/>
    <lineage>
        <taxon>Eukaryota</taxon>
        <taxon>Fungi</taxon>
        <taxon>Dikarya</taxon>
        <taxon>Basidiomycota</taxon>
        <taxon>Agaricomycotina</taxon>
        <taxon>Agaricomycetes</taxon>
        <taxon>Agaricomycetidae</taxon>
        <taxon>Agaricales</taxon>
        <taxon>Marasmiineae</taxon>
        <taxon>Physalacriaceae</taxon>
        <taxon>Guyanagaster</taxon>
    </lineage>
</organism>